<comment type="caution">
    <text evidence="2">The sequence shown here is derived from an EMBL/GenBank/DDBJ whole genome shotgun (WGS) entry which is preliminary data.</text>
</comment>
<sequence>MNSIYDEYENCYYHGTIRDYPGALAAISTCNGINGVIHLQNETFVIHPFYGGDLSHRHPHVIYRYFSPDSFRTSKHTCGNTRMHEWGFKQYRKRPIHSIAAASKLSTTKESRAIDDDLKNQAKRDVRAVDKFIELAIVLDQAMFTSRNNSRLDVINAALQIINCVDVYFRLINTRVSVVYLETWAHGNQIDIRDDVRQTLLSFMEYASRKLYQITMDAAHLLV</sequence>
<dbReference type="Pfam" id="PF01421">
    <property type="entry name" value="Reprolysin"/>
    <property type="match status" value="1"/>
</dbReference>
<evidence type="ECO:0000256" key="1">
    <source>
        <dbReference type="PROSITE-ProRule" id="PRU00276"/>
    </source>
</evidence>
<dbReference type="SUPFAM" id="SSF55486">
    <property type="entry name" value="Metalloproteases ('zincins'), catalytic domain"/>
    <property type="match status" value="1"/>
</dbReference>
<reference evidence="2 3" key="1">
    <citation type="journal article" date="2015" name="Parasit. Vectors">
        <title>Draft genome of the scabies mite.</title>
        <authorList>
            <person name="Rider S.D.Jr."/>
            <person name="Morgan M.S."/>
            <person name="Arlian L.G."/>
        </authorList>
    </citation>
    <scope>NUCLEOTIDE SEQUENCE [LARGE SCALE GENOMIC DNA]</scope>
    <source>
        <strain evidence="2">Arlian Lab</strain>
    </source>
</reference>
<proteinExistence type="predicted"/>
<dbReference type="GO" id="GO:0006508">
    <property type="term" value="P:proteolysis"/>
    <property type="evidence" value="ECO:0007669"/>
    <property type="project" value="InterPro"/>
</dbReference>
<gene>
    <name evidence="2" type="ORF">QR98_0054680</name>
</gene>
<organism evidence="2 3">
    <name type="scientific">Sarcoptes scabiei</name>
    <name type="common">Itch mite</name>
    <name type="synonym">Acarus scabiei</name>
    <dbReference type="NCBI Taxonomy" id="52283"/>
    <lineage>
        <taxon>Eukaryota</taxon>
        <taxon>Metazoa</taxon>
        <taxon>Ecdysozoa</taxon>
        <taxon>Arthropoda</taxon>
        <taxon>Chelicerata</taxon>
        <taxon>Arachnida</taxon>
        <taxon>Acari</taxon>
        <taxon>Acariformes</taxon>
        <taxon>Sarcoptiformes</taxon>
        <taxon>Astigmata</taxon>
        <taxon>Psoroptidia</taxon>
        <taxon>Sarcoptoidea</taxon>
        <taxon>Sarcoptidae</taxon>
        <taxon>Sarcoptinae</taxon>
        <taxon>Sarcoptes</taxon>
    </lineage>
</organism>
<dbReference type="OrthoDB" id="5951731at2759"/>
<protein>
    <submittedName>
        <fullName evidence="2">Disintegrin and metalloproteinase domain-containing protein 23-like protein</fullName>
    </submittedName>
</protein>
<accession>A0A132A7N1</accession>
<dbReference type="AlphaFoldDB" id="A0A132A7N1"/>
<dbReference type="PROSITE" id="PS50215">
    <property type="entry name" value="ADAM_MEPRO"/>
    <property type="match status" value="1"/>
</dbReference>
<comment type="caution">
    <text evidence="1">Lacks conserved residue(s) required for the propagation of feature annotation.</text>
</comment>
<dbReference type="Proteomes" id="UP000616769">
    <property type="component" value="Unassembled WGS sequence"/>
</dbReference>
<name>A0A132A7N1_SARSC</name>
<dbReference type="PANTHER" id="PTHR11905">
    <property type="entry name" value="ADAM A DISINTEGRIN AND METALLOPROTEASE DOMAIN"/>
    <property type="match status" value="1"/>
</dbReference>
<dbReference type="InterPro" id="IPR024079">
    <property type="entry name" value="MetalloPept_cat_dom_sf"/>
</dbReference>
<dbReference type="EMBL" id="JXLN01011218">
    <property type="protein sequence ID" value="KPM06986.1"/>
    <property type="molecule type" value="Genomic_DNA"/>
</dbReference>
<evidence type="ECO:0000313" key="2">
    <source>
        <dbReference type="EMBL" id="KPM06986.1"/>
    </source>
</evidence>
<dbReference type="VEuPathDB" id="VectorBase:SSCA007532"/>
<dbReference type="Gene3D" id="3.40.390.10">
    <property type="entry name" value="Collagenase (Catalytic Domain)"/>
    <property type="match status" value="1"/>
</dbReference>
<dbReference type="PANTHER" id="PTHR11905:SF237">
    <property type="entry name" value="MIND-MELD, ISOFORM J"/>
    <property type="match status" value="1"/>
</dbReference>
<evidence type="ECO:0000313" key="3">
    <source>
        <dbReference type="Proteomes" id="UP000616769"/>
    </source>
</evidence>
<dbReference type="InterPro" id="IPR001590">
    <property type="entry name" value="Peptidase_M12B"/>
</dbReference>
<dbReference type="GO" id="GO:0004222">
    <property type="term" value="F:metalloendopeptidase activity"/>
    <property type="evidence" value="ECO:0007669"/>
    <property type="project" value="InterPro"/>
</dbReference>